<dbReference type="InterPro" id="IPR038081">
    <property type="entry name" value="CalX-like_sf"/>
</dbReference>
<evidence type="ECO:0000256" key="5">
    <source>
        <dbReference type="SAM" id="SignalP"/>
    </source>
</evidence>
<dbReference type="AlphaFoldDB" id="A0A840KEV6"/>
<evidence type="ECO:0000259" key="6">
    <source>
        <dbReference type="Pfam" id="PF03160"/>
    </source>
</evidence>
<dbReference type="EMBL" id="JACHLE010000001">
    <property type="protein sequence ID" value="MBB4806073.1"/>
    <property type="molecule type" value="Genomic_DNA"/>
</dbReference>
<sequence length="611" mass="62633">MRKKLMIFVFACMYGLALSQVGINTQTPHPSSVLDVNSDTKGVLVPRLTTTAVNDLSATASEGLIVFDKEKKTFMGWDGSKWQNLGYEENNTAPNASNVNVTGNYHPGETLTANYSYADAQGNPDDTSTFIWKKADNGSGANAADIPSANALNYLLTSAELGKYIQFCVTPGSSVGASPGIQKCSSWSGPVAAVANQAPTASAVSITGTNTQGQTLTGNYTYNDTEGDVQGSSTFRWTRSDDASGLNEATISGASASGYTLTAADINKYIKFYVTPIASTGTTTGTETGSGFVGPIASLPQTSVQFVSSSSSVSEGVGTTSVVLSITNPSAATATSVDVYISGGTGSTADINNYTTQTVTFPAGSSANQTVTITVTDDSTIESDETIIFGLQNVTGGNNNSADISGNTSHTLTITNNDVITPIALGTWDTTGLPGGTGNFGPSPWTGTPGTGVSTARVIREAGATQTGSGSANSWGSDGLNATSQSAAETANDAWTFEFVPQSGKSLSLSSIEGYSFRKSGSGPKNGQYQYKIGAGTWTDIPGATITGISGGTTIVVAQTAIDLSGISALQNVTADTTISIRLVLWGATASTGTANMGYQNQPIIIKGISQ</sequence>
<keyword evidence="3" id="KW-0106">Calcium</keyword>
<evidence type="ECO:0000313" key="9">
    <source>
        <dbReference type="Proteomes" id="UP000592180"/>
    </source>
</evidence>
<evidence type="ECO:0008006" key="10">
    <source>
        <dbReference type="Google" id="ProtNLM"/>
    </source>
</evidence>
<dbReference type="Pfam" id="PF23197">
    <property type="entry name" value="IG_AIR9"/>
    <property type="match status" value="1"/>
</dbReference>
<gene>
    <name evidence="8" type="ORF">HNP38_001345</name>
</gene>
<accession>A0A840KEV6</accession>
<keyword evidence="2" id="KW-0677">Repeat</keyword>
<evidence type="ECO:0000256" key="3">
    <source>
        <dbReference type="ARBA" id="ARBA00022837"/>
    </source>
</evidence>
<dbReference type="InterPro" id="IPR003644">
    <property type="entry name" value="Calx_beta"/>
</dbReference>
<dbReference type="InterPro" id="IPR056284">
    <property type="entry name" value="AIR9-like_A9"/>
</dbReference>
<dbReference type="RefSeq" id="WP_184186391.1">
    <property type="nucleotide sequence ID" value="NZ_JACHLE010000001.1"/>
</dbReference>
<evidence type="ECO:0000259" key="7">
    <source>
        <dbReference type="Pfam" id="PF23197"/>
    </source>
</evidence>
<feature type="domain" description="AIR9-like A9" evidence="7">
    <location>
        <begin position="203"/>
        <end position="282"/>
    </location>
</feature>
<feature type="region of interest" description="Disordered" evidence="4">
    <location>
        <begin position="464"/>
        <end position="485"/>
    </location>
</feature>
<feature type="chain" id="PRO_5032306756" description="Calx-beta domain-containing protein" evidence="5">
    <location>
        <begin position="20"/>
        <end position="611"/>
    </location>
</feature>
<evidence type="ECO:0000313" key="8">
    <source>
        <dbReference type="EMBL" id="MBB4806073.1"/>
    </source>
</evidence>
<reference evidence="8 9" key="1">
    <citation type="submission" date="2020-08" db="EMBL/GenBank/DDBJ databases">
        <title>Functional genomics of gut bacteria from endangered species of beetles.</title>
        <authorList>
            <person name="Carlos-Shanley C."/>
        </authorList>
    </citation>
    <scope>NUCLEOTIDE SEQUENCE [LARGE SCALE GENOMIC DNA]</scope>
    <source>
        <strain evidence="8 9">S00151</strain>
    </source>
</reference>
<dbReference type="GO" id="GO:0016020">
    <property type="term" value="C:membrane"/>
    <property type="evidence" value="ECO:0007669"/>
    <property type="project" value="InterPro"/>
</dbReference>
<dbReference type="SUPFAM" id="SSF141072">
    <property type="entry name" value="CalX-like"/>
    <property type="match status" value="1"/>
</dbReference>
<protein>
    <recommendedName>
        <fullName evidence="10">Calx-beta domain-containing protein</fullName>
    </recommendedName>
</protein>
<feature type="domain" description="Calx-beta" evidence="6">
    <location>
        <begin position="301"/>
        <end position="416"/>
    </location>
</feature>
<comment type="caution">
    <text evidence="8">The sequence shown here is derived from an EMBL/GenBank/DDBJ whole genome shotgun (WGS) entry which is preliminary data.</text>
</comment>
<name>A0A840KEV6_9FLAO</name>
<feature type="signal peptide" evidence="5">
    <location>
        <begin position="1"/>
        <end position="19"/>
    </location>
</feature>
<dbReference type="Pfam" id="PF03160">
    <property type="entry name" value="Calx-beta"/>
    <property type="match status" value="1"/>
</dbReference>
<dbReference type="Proteomes" id="UP000592180">
    <property type="component" value="Unassembled WGS sequence"/>
</dbReference>
<evidence type="ECO:0000256" key="1">
    <source>
        <dbReference type="ARBA" id="ARBA00022729"/>
    </source>
</evidence>
<keyword evidence="1 5" id="KW-0732">Signal</keyword>
<dbReference type="Gene3D" id="2.60.40.2030">
    <property type="match status" value="1"/>
</dbReference>
<organism evidence="8 9">
    <name type="scientific">Chryseobacterium defluvii</name>
    <dbReference type="NCBI Taxonomy" id="160396"/>
    <lineage>
        <taxon>Bacteria</taxon>
        <taxon>Pseudomonadati</taxon>
        <taxon>Bacteroidota</taxon>
        <taxon>Flavobacteriia</taxon>
        <taxon>Flavobacteriales</taxon>
        <taxon>Weeksellaceae</taxon>
        <taxon>Chryseobacterium group</taxon>
        <taxon>Chryseobacterium</taxon>
    </lineage>
</organism>
<keyword evidence="9" id="KW-1185">Reference proteome</keyword>
<evidence type="ECO:0000256" key="4">
    <source>
        <dbReference type="SAM" id="MobiDB-lite"/>
    </source>
</evidence>
<proteinExistence type="predicted"/>
<evidence type="ECO:0000256" key="2">
    <source>
        <dbReference type="ARBA" id="ARBA00022737"/>
    </source>
</evidence>
<dbReference type="GO" id="GO:0007154">
    <property type="term" value="P:cell communication"/>
    <property type="evidence" value="ECO:0007669"/>
    <property type="project" value="InterPro"/>
</dbReference>
<dbReference type="Gene3D" id="2.60.40.2700">
    <property type="match status" value="2"/>
</dbReference>